<evidence type="ECO:0000256" key="2">
    <source>
        <dbReference type="ARBA" id="ARBA00022840"/>
    </source>
</evidence>
<organism evidence="3 4">
    <name type="scientific">Ruminococcus bromii</name>
    <dbReference type="NCBI Taxonomy" id="40518"/>
    <lineage>
        <taxon>Bacteria</taxon>
        <taxon>Bacillati</taxon>
        <taxon>Bacillota</taxon>
        <taxon>Clostridia</taxon>
        <taxon>Eubacteriales</taxon>
        <taxon>Oscillospiraceae</taxon>
        <taxon>Ruminococcus</taxon>
    </lineage>
</organism>
<gene>
    <name evidence="3" type="ORF">E2N93_04195</name>
</gene>
<comment type="caution">
    <text evidence="3">The sequence shown here is derived from an EMBL/GenBank/DDBJ whole genome shotgun (WGS) entry which is preliminary data.</text>
</comment>
<proteinExistence type="predicted"/>
<evidence type="ECO:0000313" key="4">
    <source>
        <dbReference type="Proteomes" id="UP001056693"/>
    </source>
</evidence>
<evidence type="ECO:0000256" key="1">
    <source>
        <dbReference type="ARBA" id="ARBA00022741"/>
    </source>
</evidence>
<dbReference type="PANTHER" id="PTHR16305">
    <property type="entry name" value="TESTICULAR SOLUBLE ADENYLYL CYCLASE"/>
    <property type="match status" value="1"/>
</dbReference>
<accession>A0ABT0NI14</accession>
<dbReference type="InterPro" id="IPR011856">
    <property type="entry name" value="tRNA_endonuc-like_dom_sf"/>
</dbReference>
<dbReference type="GO" id="GO:0005524">
    <property type="term" value="F:ATP binding"/>
    <property type="evidence" value="ECO:0007669"/>
    <property type="project" value="UniProtKB-KW"/>
</dbReference>
<keyword evidence="4" id="KW-1185">Reference proteome</keyword>
<dbReference type="EMBL" id="SNUZ01000006">
    <property type="protein sequence ID" value="MCL3787224.1"/>
    <property type="molecule type" value="Genomic_DNA"/>
</dbReference>
<sequence length="1087" mass="127987">MMSSVQYINGNINNQEWNIDIGHSFEDSIYRNLLRTLDLPQNDKIKIFQTEATNDGGKDIIITSQVNLNLFDINITLKGKKEIKIYIECKSSDKEKISFEKIAKNSVIAGQDRVDYFILVTNKTITPFTYYSIYENSNQYNYEFLLVDQYLLHNFFEKHNLNKWKYIKPDNIPEISLSYQTCKSSYKQDPCIELYLLCRNYSCNDVDCSFNIYTDRNWKIQNLNNIFVVEKNKSKCFKLMILKNYSDGLDELLIQFEFNDYKRIIEIKHDFLNYNFQLPLTGDSHRKIIQIIKDNLLHAKGFVWFNLYGEAGIGKTRIIDEICKESYGRGINIINYLCTKNRNTSNFECLKKEVCKALKKSFTSENIEYLIREVQDEYFKKAIIIEDIHNADKEFISMLYELSLKSQSENDFPVVLITTGRDDYTVYNEDYFSLLDKINEKESNNIFSYEVKHFKESECKNLIKSVIKDIPNEVLDKLYNSSRNNPFYLVQFIEYLLEIELVTLLNRDTVGIPNVHTFSQNLYLPKQIEDLLDKRLKNLLRFDMGNKLHTFLLAASMYGIEFPKKLMYCYFSEDELNNTEILFKTHLITTSGKDNQTLKFDHETIYLFLRNKKKTHKLCKEIYEITSMFELYDNITKGIIYCILKKYEAALLELNAPINEIINMNNVSSENISPEYFDSLNYVYDIFRHKKNVKLMKRTLLSKVYVAMHNLSMGRAIKAFDEVGEYISKYHSNDELFVLEIKQLQASFYLSIGMISKSRGLMIELLAAERKTPDIFNDETKYNLFERTASLFIHSNHLEPAILYNHMSFELAEKMNNNKLKALSKINEAKAYFFIDTNKSYNIIKEADNYLKLDLVPRINCHNQLGMLTAKIILSDNIRRETKQLIKEAEGLLELSLNVKYPLDVIRSHCILAVLSFVSEPKEIENCKRHIEYGVDASVRFGILKLMPTLYCLKALVAIYEEQNKDYILQVFNTMTDYLNQEDLLFLGNLDFTYSNIILLTNYLIFLEENTFESKIYELLHKITYYGYSAKCDFQCDKHTNCRYTCANDLSLFKQNYDNIKQGSLLLVNPEYKFRKIYKNYFFPLLL</sequence>
<dbReference type="RefSeq" id="WP_249376211.1">
    <property type="nucleotide sequence ID" value="NZ_SNUZ01000006.1"/>
</dbReference>
<dbReference type="Gene3D" id="3.40.50.300">
    <property type="entry name" value="P-loop containing nucleotide triphosphate hydrolases"/>
    <property type="match status" value="1"/>
</dbReference>
<name>A0ABT0NI14_9FIRM</name>
<protein>
    <submittedName>
        <fullName evidence="3">ATP-binding protein</fullName>
    </submittedName>
</protein>
<keyword evidence="1" id="KW-0547">Nucleotide-binding</keyword>
<keyword evidence="2 3" id="KW-0067">ATP-binding</keyword>
<dbReference type="PANTHER" id="PTHR16305:SF28">
    <property type="entry name" value="GUANYLATE CYCLASE DOMAIN-CONTAINING PROTEIN"/>
    <property type="match status" value="1"/>
</dbReference>
<reference evidence="3 4" key="1">
    <citation type="submission" date="2019-03" db="EMBL/GenBank/DDBJ databases">
        <authorList>
            <person name="Molinero N."/>
            <person name="Sanchez B."/>
            <person name="Walker A."/>
            <person name="Duncan S."/>
            <person name="Delgado S."/>
            <person name="Margolles A."/>
        </authorList>
    </citation>
    <scope>NUCLEOTIDE SEQUENCE [LARGE SCALE GENOMIC DNA]</scope>
    <source>
        <strain evidence="3 4">IPLA60002</strain>
    </source>
</reference>
<dbReference type="Proteomes" id="UP001056693">
    <property type="component" value="Unassembled WGS sequence"/>
</dbReference>
<dbReference type="Gene3D" id="3.40.1350.10">
    <property type="match status" value="1"/>
</dbReference>
<dbReference type="SUPFAM" id="SSF52540">
    <property type="entry name" value="P-loop containing nucleoside triphosphate hydrolases"/>
    <property type="match status" value="1"/>
</dbReference>
<dbReference type="InterPro" id="IPR027417">
    <property type="entry name" value="P-loop_NTPase"/>
</dbReference>
<evidence type="ECO:0000313" key="3">
    <source>
        <dbReference type="EMBL" id="MCL3787224.1"/>
    </source>
</evidence>